<dbReference type="Pfam" id="PF00085">
    <property type="entry name" value="Thioredoxin"/>
    <property type="match status" value="2"/>
</dbReference>
<dbReference type="PANTHER" id="PTHR45672">
    <property type="entry name" value="PROTEIN DISULFIDE-ISOMERASE C17H9.14C-RELATED"/>
    <property type="match status" value="1"/>
</dbReference>
<evidence type="ECO:0000256" key="3">
    <source>
        <dbReference type="ARBA" id="ARBA00023157"/>
    </source>
</evidence>
<dbReference type="Gene3D" id="3.40.30.10">
    <property type="entry name" value="Glutaredoxin"/>
    <property type="match status" value="2"/>
</dbReference>
<evidence type="ECO:0000313" key="8">
    <source>
        <dbReference type="EMBL" id="EDO43544.1"/>
    </source>
</evidence>
<dbReference type="InterPro" id="IPR051063">
    <property type="entry name" value="PDI"/>
</dbReference>
<dbReference type="eggNOG" id="KOG0191">
    <property type="taxonomic scope" value="Eukaryota"/>
</dbReference>
<dbReference type="Proteomes" id="UP000001593">
    <property type="component" value="Unassembled WGS sequence"/>
</dbReference>
<keyword evidence="6" id="KW-0732">Signal</keyword>
<dbReference type="GO" id="GO:0005783">
    <property type="term" value="C:endoplasmic reticulum"/>
    <property type="evidence" value="ECO:0000318"/>
    <property type="project" value="GO_Central"/>
</dbReference>
<dbReference type="InParanoid" id="A7RYL9"/>
<dbReference type="KEGG" id="nve:5515430"/>
<dbReference type="EMBL" id="DS469553">
    <property type="protein sequence ID" value="EDO43544.1"/>
    <property type="molecule type" value="Genomic_DNA"/>
</dbReference>
<dbReference type="SUPFAM" id="SSF47933">
    <property type="entry name" value="ERP29 C domain-like"/>
    <property type="match status" value="1"/>
</dbReference>
<dbReference type="STRING" id="45351.A7RYL9"/>
<dbReference type="InterPro" id="IPR013766">
    <property type="entry name" value="Thioredoxin_domain"/>
</dbReference>
<dbReference type="HOGENOM" id="CLU_038617_1_0_1"/>
<evidence type="ECO:0000259" key="7">
    <source>
        <dbReference type="PROSITE" id="PS51352"/>
    </source>
</evidence>
<dbReference type="Gene3D" id="1.20.1150.12">
    <property type="entry name" value="Endoplasmic reticulum resident protein 29, C-terminal domain"/>
    <property type="match status" value="1"/>
</dbReference>
<dbReference type="InterPro" id="IPR036249">
    <property type="entry name" value="Thioredoxin-like_sf"/>
</dbReference>
<keyword evidence="4" id="KW-0413">Isomerase</keyword>
<dbReference type="InterPro" id="IPR036356">
    <property type="entry name" value="ERp29_C_sf"/>
</dbReference>
<dbReference type="CDD" id="cd02961">
    <property type="entry name" value="PDI_a_family"/>
    <property type="match status" value="1"/>
</dbReference>
<keyword evidence="3" id="KW-1015">Disulfide bond</keyword>
<sequence>MKHLFITNTFLLISLTIFTSTSVHCKKIVEFTNENVDEYVDGSKFVFIFFYAPWDDHCQRILQIFDQVADEFADRDDIVVGKSNAYEDVKIATRYWIDRYPMFRYFIKGSTTEETYDGGFKPDDFIRFIAARSYLKLNKAMFDLPLIELEKSNFERVVKNRAKDVLVFYYNGNCKLCDQMAYPYYHVGQAFRNEPDCVVARLNCDTNDGVCLQQKIPRFPTLKVYSKKNKDGWTYEPGKNNEMYSQQNLTTFMNSLCKTERLESGRLNTRAGRLDEFDKLAEEFVSDWHRREQILRTVREKTATHPSKKYAAYYAIVMTRIINEGSHMVQMEIERLERLIAGHVHASKSDELERKKNILHHFRALHRARDEL</sequence>
<evidence type="ECO:0000256" key="2">
    <source>
        <dbReference type="ARBA" id="ARBA00012723"/>
    </source>
</evidence>
<dbReference type="Pfam" id="PF07749">
    <property type="entry name" value="ERp29"/>
    <property type="match status" value="1"/>
</dbReference>
<comment type="catalytic activity">
    <reaction evidence="1">
        <text>Catalyzes the rearrangement of -S-S- bonds in proteins.</text>
        <dbReference type="EC" id="5.3.4.1"/>
    </reaction>
</comment>
<dbReference type="AlphaFoldDB" id="A7RYL9"/>
<feature type="signal peptide" evidence="6">
    <location>
        <begin position="1"/>
        <end position="25"/>
    </location>
</feature>
<dbReference type="InterPro" id="IPR011679">
    <property type="entry name" value="ERp29_C"/>
</dbReference>
<dbReference type="OMA" id="FRYFIKG"/>
<dbReference type="EC" id="5.3.4.1" evidence="2"/>
<keyword evidence="5" id="KW-0676">Redox-active center</keyword>
<feature type="chain" id="PRO_5002714610" description="protein disulfide-isomerase" evidence="6">
    <location>
        <begin position="26"/>
        <end position="372"/>
    </location>
</feature>
<dbReference type="SUPFAM" id="SSF52833">
    <property type="entry name" value="Thioredoxin-like"/>
    <property type="match status" value="2"/>
</dbReference>
<evidence type="ECO:0000256" key="6">
    <source>
        <dbReference type="SAM" id="SignalP"/>
    </source>
</evidence>
<dbReference type="GO" id="GO:0003756">
    <property type="term" value="F:protein disulfide isomerase activity"/>
    <property type="evidence" value="ECO:0000318"/>
    <property type="project" value="GO_Central"/>
</dbReference>
<evidence type="ECO:0000256" key="4">
    <source>
        <dbReference type="ARBA" id="ARBA00023235"/>
    </source>
</evidence>
<reference evidence="8 9" key="1">
    <citation type="journal article" date="2007" name="Science">
        <title>Sea anemone genome reveals ancestral eumetazoan gene repertoire and genomic organization.</title>
        <authorList>
            <person name="Putnam N.H."/>
            <person name="Srivastava M."/>
            <person name="Hellsten U."/>
            <person name="Dirks B."/>
            <person name="Chapman J."/>
            <person name="Salamov A."/>
            <person name="Terry A."/>
            <person name="Shapiro H."/>
            <person name="Lindquist E."/>
            <person name="Kapitonov V.V."/>
            <person name="Jurka J."/>
            <person name="Genikhovich G."/>
            <person name="Grigoriev I.V."/>
            <person name="Lucas S.M."/>
            <person name="Steele R.E."/>
            <person name="Finnerty J.R."/>
            <person name="Technau U."/>
            <person name="Martindale M.Q."/>
            <person name="Rokhsar D.S."/>
        </authorList>
    </citation>
    <scope>NUCLEOTIDE SEQUENCE [LARGE SCALE GENOMIC DNA]</scope>
    <source>
        <strain evidence="9">CH2 X CH6</strain>
    </source>
</reference>
<proteinExistence type="predicted"/>
<accession>A7RYL9</accession>
<dbReference type="GO" id="GO:0006457">
    <property type="term" value="P:protein folding"/>
    <property type="evidence" value="ECO:0000318"/>
    <property type="project" value="GO_Central"/>
</dbReference>
<dbReference type="OrthoDB" id="427280at2759"/>
<organism evidence="8 9">
    <name type="scientific">Nematostella vectensis</name>
    <name type="common">Starlet sea anemone</name>
    <dbReference type="NCBI Taxonomy" id="45351"/>
    <lineage>
        <taxon>Eukaryota</taxon>
        <taxon>Metazoa</taxon>
        <taxon>Cnidaria</taxon>
        <taxon>Anthozoa</taxon>
        <taxon>Hexacorallia</taxon>
        <taxon>Actiniaria</taxon>
        <taxon>Edwardsiidae</taxon>
        <taxon>Nematostella</taxon>
    </lineage>
</organism>
<feature type="domain" description="Thioredoxin" evidence="7">
    <location>
        <begin position="9"/>
        <end position="134"/>
    </location>
</feature>
<gene>
    <name evidence="8" type="ORF">NEMVEDRAFT_v1g97721</name>
</gene>
<keyword evidence="9" id="KW-1185">Reference proteome</keyword>
<dbReference type="PROSITE" id="PS51352">
    <property type="entry name" value="THIOREDOXIN_2"/>
    <property type="match status" value="1"/>
</dbReference>
<protein>
    <recommendedName>
        <fullName evidence="2">protein disulfide-isomerase</fullName>
        <ecNumber evidence="2">5.3.4.1</ecNumber>
    </recommendedName>
</protein>
<evidence type="ECO:0000313" key="9">
    <source>
        <dbReference type="Proteomes" id="UP000001593"/>
    </source>
</evidence>
<evidence type="ECO:0000256" key="1">
    <source>
        <dbReference type="ARBA" id="ARBA00001182"/>
    </source>
</evidence>
<evidence type="ECO:0000256" key="5">
    <source>
        <dbReference type="ARBA" id="ARBA00023284"/>
    </source>
</evidence>
<dbReference type="PANTHER" id="PTHR45672:SF11">
    <property type="entry name" value="PROTEIN DISULFIDE-ISOMERASE C17H9.14C"/>
    <property type="match status" value="1"/>
</dbReference>
<dbReference type="PhylomeDB" id="A7RYL9"/>
<name>A7RYL9_NEMVE</name>